<sequence length="1263" mass="140663">MADEVNPSGSVYVWGVHILHRRGEHETTPQQVHLQHFTDQMATEIPMDTVSAPPPALASSLDPAPPALSPSAARDQLSSQHPGLAESLQTVVTSECSVAPDLDATQPADSDVAAGLVPGSELPPAPLLQPPPPATAKNPSCKIMTFRPTMEEFKDFAKYIAYMETQGAHRAGVAKVIPPEGWKPRRCYDTIEDMVIPAPIMQVVTGQSGLFTQYNIQKKSMTVSEYRKLANSKKYCTPRHKDFDDLERKYWKNLTFVSPIYGADVSGSIYDEDVQEWNISRLNTLLDMVEQECGIVIEGVNTPYLYFGMWKTTFAWHTEDMDLYSINYLHFGQSKSWYSISPEQGKRLERLAQGFFPGSSQGCDAFLRHKMTLISPSILKKYSIPFDRVTQNEGEFIITFPYGYHAGFNHGFNCAESTNFATLRWVDYGKMATQCSCRKDMVKISMDVFVRCLQPDRYDLWKQGRDTTIIDHHKTTELTSPELEQWRKHRVTYRENLLRKAMQRMKQFRRLKLEEVKVLAEQGIALDHADYQRQVEEREAQRRQEREERLAREAMMTLKAMELEEQKAAEAAVKAAETPTTEVQEPPPLTEDGEKKKQKKPKKMSLIDNAITGFEKEFEQFATSGIMNSDSATVSHPEVPADNKLEVCYSKVKMPTEVKKSRRHPLSKPPMRSPLSIVKQDLTSDQELSSPMLLDSTFKKKENPWRNLSPNFLAEKAFNVAVAALQPYCAVCSIFCPYIKPQKDVTIANVAPTTPPCHGNMTRPLVPEMCFSVGAGNTEPPPTNPHIGEDGTSLLLCCCSCKMQVHASCYGVKPDSVSDSWICSRCTAGAWTVECCLCNLRGGAFKITVDKRWVHVICAIAVAEARFVNAIERQPVDINAVPETRKSLKCMFCHSKSVSQNRGACIQCSYENCATSFHVTCAQIAGVVMKPADWPYVVSVTCHKHKKVIPPKVTPPKVTTPKVRPAAAKSSPCPNLGQKVIGRNSDSWYYHCTVIGMATQTFYEVNFDDGSYCDNLQPENIVSHDCLHTGPPEAGEMILVSTNEGQILNASFIKEHSHKYYQVEFHDQTQLLLKQSEIHFLDQELPKRVRARLAIPASQEVSSPDEAQAAKRRRLPSDSAPPALTRMETTNPSTCTITSASAHTAKHDRFTTPLTSQPLSGHSMIPQDGAAQANGIPVDSGTPMDTSLTLTQAVMGSSLVSDPALTPQMTPFQSALNSDPLLSALSPPPPPQQMYTPSSGYVSYMETLLNSHFPQDDGPGPLY</sequence>
<dbReference type="GO" id="GO:0000785">
    <property type="term" value="C:chromatin"/>
    <property type="evidence" value="ECO:0007669"/>
    <property type="project" value="TreeGrafter"/>
</dbReference>
<dbReference type="Pfam" id="PF13831">
    <property type="entry name" value="PHD_2"/>
    <property type="match status" value="1"/>
</dbReference>
<dbReference type="AlphaFoldDB" id="A0AAV6SBZ6"/>
<dbReference type="InterPro" id="IPR019787">
    <property type="entry name" value="Znf_PHD-finger"/>
</dbReference>
<dbReference type="Proteomes" id="UP000693946">
    <property type="component" value="Linkage Group LG14"/>
</dbReference>
<keyword evidence="7" id="KW-0863">Zinc-finger</keyword>
<evidence type="ECO:0000256" key="2">
    <source>
        <dbReference type="ARBA" id="ARBA00004123"/>
    </source>
</evidence>
<accession>A0AAV6SBZ6</accession>
<dbReference type="FunFam" id="3.10.330.70:FF:000001">
    <property type="entry name" value="Putative lysine-specific demethylase 4a"/>
    <property type="match status" value="1"/>
</dbReference>
<dbReference type="EMBL" id="JAGKHQ010000006">
    <property type="protein sequence ID" value="KAG7514612.1"/>
    <property type="molecule type" value="Genomic_DNA"/>
</dbReference>
<comment type="cofactor">
    <cofactor evidence="1">
        <name>Fe(2+)</name>
        <dbReference type="ChEBI" id="CHEBI:29033"/>
    </cofactor>
</comment>
<keyword evidence="16" id="KW-0539">Nucleus</keyword>
<proteinExistence type="inferred from homology"/>
<dbReference type="FunFam" id="3.30.40.10:FF:000029">
    <property type="entry name" value="lysine-specific demethylase 4C isoform X1"/>
    <property type="match status" value="1"/>
</dbReference>
<feature type="region of interest" description="Disordered" evidence="23">
    <location>
        <begin position="47"/>
        <end position="82"/>
    </location>
</feature>
<keyword evidence="28" id="KW-1185">Reference proteome</keyword>
<dbReference type="InterPro" id="IPR034732">
    <property type="entry name" value="EPHD"/>
</dbReference>
<evidence type="ECO:0000256" key="3">
    <source>
        <dbReference type="ARBA" id="ARBA00009711"/>
    </source>
</evidence>
<evidence type="ECO:0000256" key="5">
    <source>
        <dbReference type="ARBA" id="ARBA00022723"/>
    </source>
</evidence>
<evidence type="ECO:0000259" key="24">
    <source>
        <dbReference type="PROSITE" id="PS51183"/>
    </source>
</evidence>
<gene>
    <name evidence="27" type="ORF">JOB18_038821</name>
</gene>
<evidence type="ECO:0000256" key="19">
    <source>
        <dbReference type="ARBA" id="ARBA00069270"/>
    </source>
</evidence>
<evidence type="ECO:0000256" key="11">
    <source>
        <dbReference type="ARBA" id="ARBA00022990"/>
    </source>
</evidence>
<dbReference type="PROSITE" id="PS51184">
    <property type="entry name" value="JMJC"/>
    <property type="match status" value="1"/>
</dbReference>
<keyword evidence="5" id="KW-0479">Metal-binding</keyword>
<feature type="domain" description="JmjC" evidence="25">
    <location>
        <begin position="271"/>
        <end position="437"/>
    </location>
</feature>
<keyword evidence="13" id="KW-0408">Iron</keyword>
<evidence type="ECO:0000256" key="17">
    <source>
        <dbReference type="ARBA" id="ARBA00049349"/>
    </source>
</evidence>
<dbReference type="InterPro" id="IPR003349">
    <property type="entry name" value="JmjN"/>
</dbReference>
<name>A0AAV6SBZ6_SOLSE</name>
<keyword evidence="11" id="KW-0007">Acetylation</keyword>
<feature type="compositionally biased region" description="Low complexity" evidence="23">
    <location>
        <begin position="569"/>
        <end position="584"/>
    </location>
</feature>
<comment type="function">
    <text evidence="18">Histone demethylase that specifically demethylates 'Lys-9' of histone H3, thereby playing a role in histone code. Does not demethylate histone H3 'Lys-4', H3 'Lys-27', H3 'Lys-36' nor H4 'Lys-20'. Only able to demethylate trimethylated H3 'Lys-9', with a weaker activity than KDM4A, KDM4C and KDM4D. Demethylation of Lys residue generates formaldehyde and succinate. Plays a critical role in the development of the central nervous system (CNS).</text>
</comment>
<keyword evidence="9" id="KW-0156">Chromatin regulator</keyword>
<dbReference type="SMART" id="SM00249">
    <property type="entry name" value="PHD"/>
    <property type="match status" value="2"/>
</dbReference>
<feature type="compositionally biased region" description="Polar residues" evidence="23">
    <location>
        <begin position="1127"/>
        <end position="1142"/>
    </location>
</feature>
<organism evidence="27 28">
    <name type="scientific">Solea senegalensis</name>
    <name type="common">Senegalese sole</name>
    <dbReference type="NCBI Taxonomy" id="28829"/>
    <lineage>
        <taxon>Eukaryota</taxon>
        <taxon>Metazoa</taxon>
        <taxon>Chordata</taxon>
        <taxon>Craniata</taxon>
        <taxon>Vertebrata</taxon>
        <taxon>Euteleostomi</taxon>
        <taxon>Actinopterygii</taxon>
        <taxon>Neopterygii</taxon>
        <taxon>Teleostei</taxon>
        <taxon>Neoteleostei</taxon>
        <taxon>Acanthomorphata</taxon>
        <taxon>Carangaria</taxon>
        <taxon>Pleuronectiformes</taxon>
        <taxon>Pleuronectoidei</taxon>
        <taxon>Soleidae</taxon>
        <taxon>Solea</taxon>
    </lineage>
</organism>
<keyword evidence="10" id="KW-0223">Dioxygenase</keyword>
<dbReference type="InterPro" id="IPR002999">
    <property type="entry name" value="Tudor"/>
</dbReference>
<dbReference type="PANTHER" id="PTHR10694">
    <property type="entry name" value="LYSINE-SPECIFIC DEMETHYLASE"/>
    <property type="match status" value="1"/>
</dbReference>
<comment type="caution">
    <text evidence="27">The sequence shown here is derived from an EMBL/GenBank/DDBJ whole genome shotgun (WGS) entry which is preliminary data.</text>
</comment>
<dbReference type="GO" id="GO:0010468">
    <property type="term" value="P:regulation of gene expression"/>
    <property type="evidence" value="ECO:0007669"/>
    <property type="project" value="TreeGrafter"/>
</dbReference>
<dbReference type="InterPro" id="IPR001965">
    <property type="entry name" value="Znf_PHD"/>
</dbReference>
<dbReference type="SMART" id="SM00558">
    <property type="entry name" value="JmjC"/>
    <property type="match status" value="1"/>
</dbReference>
<keyword evidence="15" id="KW-0804">Transcription</keyword>
<evidence type="ECO:0000259" key="26">
    <source>
        <dbReference type="PROSITE" id="PS51805"/>
    </source>
</evidence>
<evidence type="ECO:0000256" key="8">
    <source>
        <dbReference type="ARBA" id="ARBA00022833"/>
    </source>
</evidence>
<evidence type="ECO:0000256" key="1">
    <source>
        <dbReference type="ARBA" id="ARBA00001954"/>
    </source>
</evidence>
<dbReference type="SMART" id="SM00545">
    <property type="entry name" value="JmjN"/>
    <property type="match status" value="1"/>
</dbReference>
<feature type="compositionally biased region" description="Pro residues" evidence="23">
    <location>
        <begin position="121"/>
        <end position="134"/>
    </location>
</feature>
<evidence type="ECO:0000256" key="23">
    <source>
        <dbReference type="SAM" id="MobiDB-lite"/>
    </source>
</evidence>
<dbReference type="GO" id="GO:0008270">
    <property type="term" value="F:zinc ion binding"/>
    <property type="evidence" value="ECO:0007669"/>
    <property type="project" value="UniProtKB-KW"/>
</dbReference>
<dbReference type="PROSITE" id="PS51805">
    <property type="entry name" value="EPHD"/>
    <property type="match status" value="1"/>
</dbReference>
<dbReference type="Pfam" id="PF18104">
    <property type="entry name" value="Tudor_2"/>
    <property type="match status" value="1"/>
</dbReference>
<keyword evidence="8" id="KW-0862">Zinc</keyword>
<comment type="subcellular location">
    <subcellularLocation>
        <location evidence="2">Nucleus</location>
    </subcellularLocation>
</comment>
<dbReference type="Pfam" id="PF13832">
    <property type="entry name" value="zf-HC5HC2H_2"/>
    <property type="match status" value="1"/>
</dbReference>
<keyword evidence="6" id="KW-0677">Repeat</keyword>
<comment type="similarity">
    <text evidence="3">Belongs to the JHDM3 histone demethylase family.</text>
</comment>
<feature type="region of interest" description="Disordered" evidence="23">
    <location>
        <begin position="101"/>
        <end position="140"/>
    </location>
</feature>
<dbReference type="GO" id="GO:0140684">
    <property type="term" value="F:histone H3K9me2/H3K9me3 demethylase activity"/>
    <property type="evidence" value="ECO:0007669"/>
    <property type="project" value="UniProtKB-EC"/>
</dbReference>
<keyword evidence="14" id="KW-0805">Transcription regulation</keyword>
<dbReference type="FunFam" id="2.60.120.650:FF:000003">
    <property type="entry name" value="Lysine-specific demethylase 4D"/>
    <property type="match status" value="1"/>
</dbReference>
<evidence type="ECO:0000256" key="15">
    <source>
        <dbReference type="ARBA" id="ARBA00023163"/>
    </source>
</evidence>
<dbReference type="InterPro" id="IPR040477">
    <property type="entry name" value="KDM4-like_Tudor"/>
</dbReference>
<evidence type="ECO:0000256" key="20">
    <source>
        <dbReference type="ARBA" id="ARBA00076122"/>
    </source>
</evidence>
<evidence type="ECO:0000256" key="4">
    <source>
        <dbReference type="ARBA" id="ARBA00012900"/>
    </source>
</evidence>
<dbReference type="InterPro" id="IPR003347">
    <property type="entry name" value="JmjC_dom"/>
</dbReference>
<feature type="domain" description="PHD-type" evidence="26">
    <location>
        <begin position="832"/>
        <end position="946"/>
    </location>
</feature>
<reference evidence="27 28" key="1">
    <citation type="journal article" date="2021" name="Sci. Rep.">
        <title>Chromosome anchoring in Senegalese sole (Solea senegalensis) reveals sex-associated markers and genome rearrangements in flatfish.</title>
        <authorList>
            <person name="Guerrero-Cozar I."/>
            <person name="Gomez-Garrido J."/>
            <person name="Berbel C."/>
            <person name="Martinez-Blanch J.F."/>
            <person name="Alioto T."/>
            <person name="Claros M.G."/>
            <person name="Gagnaire P.A."/>
            <person name="Manchado M."/>
        </authorList>
    </citation>
    <scope>NUCLEOTIDE SEQUENCE [LARGE SCALE GENOMIC DNA]</scope>
    <source>
        <strain evidence="27">Sse05_10M</strain>
    </source>
</reference>
<dbReference type="GO" id="GO:0005634">
    <property type="term" value="C:nucleus"/>
    <property type="evidence" value="ECO:0007669"/>
    <property type="project" value="UniProtKB-SubCell"/>
</dbReference>
<evidence type="ECO:0000256" key="16">
    <source>
        <dbReference type="ARBA" id="ARBA00023242"/>
    </source>
</evidence>
<evidence type="ECO:0000256" key="21">
    <source>
        <dbReference type="ARBA" id="ARBA00080011"/>
    </source>
</evidence>
<feature type="region of interest" description="Disordered" evidence="23">
    <location>
        <begin position="566"/>
        <end position="604"/>
    </location>
</feature>
<evidence type="ECO:0000256" key="6">
    <source>
        <dbReference type="ARBA" id="ARBA00022737"/>
    </source>
</evidence>
<dbReference type="SMART" id="SM00333">
    <property type="entry name" value="TUDOR"/>
    <property type="match status" value="2"/>
</dbReference>
<dbReference type="Pfam" id="PF02373">
    <property type="entry name" value="JmjC"/>
    <property type="match status" value="1"/>
</dbReference>
<evidence type="ECO:0000256" key="13">
    <source>
        <dbReference type="ARBA" id="ARBA00023004"/>
    </source>
</evidence>
<evidence type="ECO:0000256" key="10">
    <source>
        <dbReference type="ARBA" id="ARBA00022964"/>
    </source>
</evidence>
<evidence type="ECO:0000313" key="27">
    <source>
        <dbReference type="EMBL" id="KAG7514612.1"/>
    </source>
</evidence>
<feature type="domain" description="JmjN" evidence="24">
    <location>
        <begin position="143"/>
        <end position="185"/>
    </location>
</feature>
<evidence type="ECO:0000256" key="12">
    <source>
        <dbReference type="ARBA" id="ARBA00023002"/>
    </source>
</evidence>
<evidence type="ECO:0000256" key="18">
    <source>
        <dbReference type="ARBA" id="ARBA00054423"/>
    </source>
</evidence>
<evidence type="ECO:0000256" key="14">
    <source>
        <dbReference type="ARBA" id="ARBA00023015"/>
    </source>
</evidence>
<comment type="catalytic activity">
    <reaction evidence="17">
        <text>N(6),N(6),N(6)-trimethyl-L-lysyl(9)-[histone H3] + 2 2-oxoglutarate + 2 O2 = N(6)-methyl-L-lysyl(9)-[histone H3] + 2 formaldehyde + 2 succinate + 2 CO2</text>
        <dbReference type="Rhea" id="RHEA:60200"/>
        <dbReference type="Rhea" id="RHEA-COMP:15538"/>
        <dbReference type="Rhea" id="RHEA-COMP:15542"/>
        <dbReference type="ChEBI" id="CHEBI:15379"/>
        <dbReference type="ChEBI" id="CHEBI:16526"/>
        <dbReference type="ChEBI" id="CHEBI:16810"/>
        <dbReference type="ChEBI" id="CHEBI:16842"/>
        <dbReference type="ChEBI" id="CHEBI:30031"/>
        <dbReference type="ChEBI" id="CHEBI:61929"/>
        <dbReference type="ChEBI" id="CHEBI:61961"/>
        <dbReference type="EC" id="1.14.11.66"/>
    </reaction>
</comment>
<dbReference type="PROSITE" id="PS51183">
    <property type="entry name" value="JMJN"/>
    <property type="match status" value="1"/>
</dbReference>
<evidence type="ECO:0000313" key="28">
    <source>
        <dbReference type="Proteomes" id="UP000693946"/>
    </source>
</evidence>
<evidence type="ECO:0000256" key="22">
    <source>
        <dbReference type="ARBA" id="ARBA00082446"/>
    </source>
</evidence>
<protein>
    <recommendedName>
        <fullName evidence="19">Lysine-specific demethylase 4B</fullName>
        <ecNumber evidence="4">1.14.11.66</ecNumber>
    </recommendedName>
    <alternativeName>
        <fullName evidence="20">JmjC domain-containing histone demethylation protein 3B</fullName>
    </alternativeName>
    <alternativeName>
        <fullName evidence="21">Jumonji domain-containing protein 2B</fullName>
    </alternativeName>
    <alternativeName>
        <fullName evidence="22">[histone H3]-trimethyl-L-lysine(9) demethylase 4B</fullName>
    </alternativeName>
</protein>
<feature type="region of interest" description="Disordered" evidence="23">
    <location>
        <begin position="1096"/>
        <end position="1151"/>
    </location>
</feature>
<evidence type="ECO:0000256" key="9">
    <source>
        <dbReference type="ARBA" id="ARBA00022853"/>
    </source>
</evidence>
<evidence type="ECO:0000256" key="7">
    <source>
        <dbReference type="ARBA" id="ARBA00022771"/>
    </source>
</evidence>
<dbReference type="Pfam" id="PF02375">
    <property type="entry name" value="JmjN"/>
    <property type="match status" value="1"/>
</dbReference>
<dbReference type="EC" id="1.14.11.66" evidence="4"/>
<dbReference type="PANTHER" id="PTHR10694:SF7">
    <property type="entry name" value="[HISTONE H3]-TRIMETHYL-L-LYSINE(9) DEMETHYLASE"/>
    <property type="match status" value="1"/>
</dbReference>
<evidence type="ECO:0000259" key="25">
    <source>
        <dbReference type="PROSITE" id="PS51184"/>
    </source>
</evidence>
<keyword evidence="12" id="KW-0560">Oxidoreductase</keyword>